<evidence type="ECO:0000259" key="2">
    <source>
        <dbReference type="Pfam" id="PF12146"/>
    </source>
</evidence>
<dbReference type="GO" id="GO:0052689">
    <property type="term" value="F:carboxylic ester hydrolase activity"/>
    <property type="evidence" value="ECO:0007669"/>
    <property type="project" value="TreeGrafter"/>
</dbReference>
<dbReference type="PANTHER" id="PTHR43265:SF1">
    <property type="entry name" value="ESTERASE ESTD"/>
    <property type="match status" value="1"/>
</dbReference>
<accession>A0A7K1SU45</accession>
<sequence length="421" mass="46097">MRKLTLLFLSMFFSCLLFAQVEPAEYKIKAEKFKEFYEKDQPDSLYQLFGKTIKASMPPDKAGILLAQLKGQFGKLNSLQFDSFKSPVASYNAAFEKGNFTMNLSLDNEKKLNVFFFKPQTSTTKPVAAGLKELPFNVNTTDASLSGSLVVPEKTNGKIPVVLIIAGSGPTDRNGNSSLGVSANPYYLLANDLGKAGIASLRYDKRAIGKSTTTKSLTAIRFDDFVNDAVALIKQLKADPRFSKVIVLGHSEGSLIGMIAAEREKVDGYISLAGAGDKASKVITEQYKVRTPEVFSASKAKLDSLDKGLKVSDNHDPMFASTMQPYVISWFKYNPQTEIKKLNMPVLIVQGTTDVQISVSDAQNLKKAKPDAKLVLIDGMNHVLKDAPADLKQNIATYNNPNLPLDTKLVDAVAQFVTQLK</sequence>
<comment type="caution">
    <text evidence="3">The sequence shown here is derived from an EMBL/GenBank/DDBJ whole genome shotgun (WGS) entry which is preliminary data.</text>
</comment>
<name>A0A7K1SU45_9SPHI</name>
<dbReference type="InterPro" id="IPR029058">
    <property type="entry name" value="AB_hydrolase_fold"/>
</dbReference>
<feature type="chain" id="PRO_5029483695" evidence="1">
    <location>
        <begin position="20"/>
        <end position="421"/>
    </location>
</feature>
<reference evidence="3 4" key="1">
    <citation type="submission" date="2019-12" db="EMBL/GenBank/DDBJ databases">
        <title>Mucilaginibacter sp. HMF7410 genome sequencing and assembly.</title>
        <authorList>
            <person name="Kang H."/>
            <person name="Cha I."/>
            <person name="Kim H."/>
            <person name="Joh K."/>
        </authorList>
    </citation>
    <scope>NUCLEOTIDE SEQUENCE [LARGE SCALE GENOMIC DNA]</scope>
    <source>
        <strain evidence="3 4">HMF7410</strain>
    </source>
</reference>
<evidence type="ECO:0000313" key="3">
    <source>
        <dbReference type="EMBL" id="MVN20846.1"/>
    </source>
</evidence>
<dbReference type="Gene3D" id="3.40.50.1820">
    <property type="entry name" value="alpha/beta hydrolase"/>
    <property type="match status" value="1"/>
</dbReference>
<organism evidence="3 4">
    <name type="scientific">Mucilaginibacter arboris</name>
    <dbReference type="NCBI Taxonomy" id="2682090"/>
    <lineage>
        <taxon>Bacteria</taxon>
        <taxon>Pseudomonadati</taxon>
        <taxon>Bacteroidota</taxon>
        <taxon>Sphingobacteriia</taxon>
        <taxon>Sphingobacteriales</taxon>
        <taxon>Sphingobacteriaceae</taxon>
        <taxon>Mucilaginibacter</taxon>
    </lineage>
</organism>
<dbReference type="RefSeq" id="WP_157564704.1">
    <property type="nucleotide sequence ID" value="NZ_WPIK01000004.1"/>
</dbReference>
<dbReference type="Proteomes" id="UP000462014">
    <property type="component" value="Unassembled WGS sequence"/>
</dbReference>
<feature type="domain" description="Serine aminopeptidase S33" evidence="2">
    <location>
        <begin position="183"/>
        <end position="383"/>
    </location>
</feature>
<keyword evidence="4" id="KW-1185">Reference proteome</keyword>
<dbReference type="PROSITE" id="PS51257">
    <property type="entry name" value="PROKAR_LIPOPROTEIN"/>
    <property type="match status" value="1"/>
</dbReference>
<dbReference type="InterPro" id="IPR053145">
    <property type="entry name" value="AB_hydrolase_Est10"/>
</dbReference>
<dbReference type="EMBL" id="WPIK01000004">
    <property type="protein sequence ID" value="MVN20846.1"/>
    <property type="molecule type" value="Genomic_DNA"/>
</dbReference>
<dbReference type="SUPFAM" id="SSF53474">
    <property type="entry name" value="alpha/beta-Hydrolases"/>
    <property type="match status" value="1"/>
</dbReference>
<dbReference type="Pfam" id="PF12146">
    <property type="entry name" value="Hydrolase_4"/>
    <property type="match status" value="1"/>
</dbReference>
<dbReference type="AlphaFoldDB" id="A0A7K1SU45"/>
<dbReference type="PANTHER" id="PTHR43265">
    <property type="entry name" value="ESTERASE ESTD"/>
    <property type="match status" value="1"/>
</dbReference>
<gene>
    <name evidence="3" type="ORF">GO621_04775</name>
</gene>
<protein>
    <submittedName>
        <fullName evidence="3">Alpha/beta fold hydrolase</fullName>
    </submittedName>
</protein>
<evidence type="ECO:0000256" key="1">
    <source>
        <dbReference type="SAM" id="SignalP"/>
    </source>
</evidence>
<dbReference type="InterPro" id="IPR022742">
    <property type="entry name" value="Hydrolase_4"/>
</dbReference>
<evidence type="ECO:0000313" key="4">
    <source>
        <dbReference type="Proteomes" id="UP000462014"/>
    </source>
</evidence>
<proteinExistence type="predicted"/>
<feature type="signal peptide" evidence="1">
    <location>
        <begin position="1"/>
        <end position="19"/>
    </location>
</feature>
<keyword evidence="3" id="KW-0378">Hydrolase</keyword>
<keyword evidence="1" id="KW-0732">Signal</keyword>